<feature type="region of interest" description="Disordered" evidence="1">
    <location>
        <begin position="44"/>
        <end position="90"/>
    </location>
</feature>
<feature type="compositionally biased region" description="Basic and acidic residues" evidence="1">
    <location>
        <begin position="78"/>
        <end position="90"/>
    </location>
</feature>
<proteinExistence type="predicted"/>
<reference evidence="3" key="1">
    <citation type="submission" date="2016-11" db="UniProtKB">
        <authorList>
            <consortium name="WormBaseParasite"/>
        </authorList>
    </citation>
    <scope>IDENTIFICATION</scope>
</reference>
<evidence type="ECO:0000313" key="2">
    <source>
        <dbReference type="Proteomes" id="UP000095287"/>
    </source>
</evidence>
<sequence length="90" mass="9799">MTIFASAAVLPRTRAGKNLTLLCILCGGAIVLICSDDLLRRNGPIASRKPFPPPESSSPAGLLKQERHITKDILTSRSTDRKGRERTNTQ</sequence>
<evidence type="ECO:0000256" key="1">
    <source>
        <dbReference type="SAM" id="MobiDB-lite"/>
    </source>
</evidence>
<dbReference type="Proteomes" id="UP000095287">
    <property type="component" value="Unplaced"/>
</dbReference>
<dbReference type="AlphaFoldDB" id="A0A1I7YJZ2"/>
<keyword evidence="2" id="KW-1185">Reference proteome</keyword>
<protein>
    <submittedName>
        <fullName evidence="3">Secreted protein</fullName>
    </submittedName>
</protein>
<organism evidence="2 3">
    <name type="scientific">Steinernema glaseri</name>
    <dbReference type="NCBI Taxonomy" id="37863"/>
    <lineage>
        <taxon>Eukaryota</taxon>
        <taxon>Metazoa</taxon>
        <taxon>Ecdysozoa</taxon>
        <taxon>Nematoda</taxon>
        <taxon>Chromadorea</taxon>
        <taxon>Rhabditida</taxon>
        <taxon>Tylenchina</taxon>
        <taxon>Panagrolaimomorpha</taxon>
        <taxon>Strongyloidoidea</taxon>
        <taxon>Steinernematidae</taxon>
        <taxon>Steinernema</taxon>
    </lineage>
</organism>
<evidence type="ECO:0000313" key="3">
    <source>
        <dbReference type="WBParaSite" id="L893_g17065.t1"/>
    </source>
</evidence>
<accession>A0A1I7YJZ2</accession>
<name>A0A1I7YJZ2_9BILA</name>
<dbReference type="WBParaSite" id="L893_g17065.t1">
    <property type="protein sequence ID" value="L893_g17065.t1"/>
    <property type="gene ID" value="L893_g17065"/>
</dbReference>